<gene>
    <name evidence="2" type="ORF">E9934_06795</name>
</gene>
<protein>
    <submittedName>
        <fullName evidence="2">FAD-dependent oxidoreductase</fullName>
    </submittedName>
</protein>
<feature type="domain" description="FAD dependent oxidoreductase" evidence="1">
    <location>
        <begin position="26"/>
        <end position="380"/>
    </location>
</feature>
<organism evidence="2 3">
    <name type="scientific">Nocardioides caeni</name>
    <dbReference type="NCBI Taxonomy" id="574700"/>
    <lineage>
        <taxon>Bacteria</taxon>
        <taxon>Bacillati</taxon>
        <taxon>Actinomycetota</taxon>
        <taxon>Actinomycetes</taxon>
        <taxon>Propionibacteriales</taxon>
        <taxon>Nocardioidaceae</taxon>
        <taxon>Nocardioides</taxon>
    </lineage>
</organism>
<dbReference type="SUPFAM" id="SSF51905">
    <property type="entry name" value="FAD/NAD(P)-binding domain"/>
    <property type="match status" value="1"/>
</dbReference>
<dbReference type="PANTHER" id="PTHR13847">
    <property type="entry name" value="SARCOSINE DEHYDROGENASE-RELATED"/>
    <property type="match status" value="1"/>
</dbReference>
<reference evidence="2 3" key="1">
    <citation type="journal article" date="2009" name="Int. J. Syst. Evol. Microbiol.">
        <title>Nocardioides caeni sp. nov., isolated from wastewater.</title>
        <authorList>
            <person name="Yoon J.H."/>
            <person name="Kang S.J."/>
            <person name="Park S."/>
            <person name="Kim W."/>
            <person name="Oh T.K."/>
        </authorList>
    </citation>
    <scope>NUCLEOTIDE SEQUENCE [LARGE SCALE GENOMIC DNA]</scope>
    <source>
        <strain evidence="2 3">DSM 23134</strain>
    </source>
</reference>
<dbReference type="Gene3D" id="3.30.9.10">
    <property type="entry name" value="D-Amino Acid Oxidase, subunit A, domain 2"/>
    <property type="match status" value="1"/>
</dbReference>
<dbReference type="Gene3D" id="3.50.50.60">
    <property type="entry name" value="FAD/NAD(P)-binding domain"/>
    <property type="match status" value="1"/>
</dbReference>
<dbReference type="InterPro" id="IPR006076">
    <property type="entry name" value="FAD-dep_OxRdtase"/>
</dbReference>
<dbReference type="PANTHER" id="PTHR13847:SF281">
    <property type="entry name" value="FAD DEPENDENT OXIDOREDUCTASE DOMAIN-CONTAINING PROTEIN"/>
    <property type="match status" value="1"/>
</dbReference>
<dbReference type="AlphaFoldDB" id="A0A4S8NHE8"/>
<dbReference type="Proteomes" id="UP000307087">
    <property type="component" value="Unassembled WGS sequence"/>
</dbReference>
<evidence type="ECO:0000259" key="1">
    <source>
        <dbReference type="Pfam" id="PF01266"/>
    </source>
</evidence>
<dbReference type="EMBL" id="STGW01000003">
    <property type="protein sequence ID" value="THV16038.1"/>
    <property type="molecule type" value="Genomic_DNA"/>
</dbReference>
<dbReference type="OrthoDB" id="9805852at2"/>
<sequence>MKPAVLWLDTPDRPAPRTGGVEGAVDLVVVGGGFTGLWTAVRAVERDPGRSVLLVEGDRIAEHATGRNGGFCEASLTHGEANGRDRWPQEYDELDRLGLENLDAIGATVARHGIDCGWERTGQLTVATRRHEVADLAPEQPGFLDRDAVRAMVDSPTYLAGRLDAEGCAMIDPARLAWGLADTAESLGVRILERTRVTGLDRERDGVVVRTGSGTIRARQVALATNAFTDLSRRVRRRVVPVYDHVLATEPLSDAQLASIGWDTRCGVADAGNLFHYYRLTADRRILWGGYDAVYHFGRSIAPAHEQRDATHLLLAEHFRETFPQLEGLAFSHRWGGVIDTCTRFCAFFGLEYDGQVAHAAGFTGLGVGASRFAADVMLDLLGGRPTPRTELQMVRERPLPFPPEPLAWTGIQLTRWAAARADATGRRNLWLRTLDRLGLGFDS</sequence>
<accession>A0A4S8NHE8</accession>
<evidence type="ECO:0000313" key="2">
    <source>
        <dbReference type="EMBL" id="THV16038.1"/>
    </source>
</evidence>
<name>A0A4S8NHE8_9ACTN</name>
<comment type="caution">
    <text evidence="2">The sequence shown here is derived from an EMBL/GenBank/DDBJ whole genome shotgun (WGS) entry which is preliminary data.</text>
</comment>
<dbReference type="GO" id="GO:0005737">
    <property type="term" value="C:cytoplasm"/>
    <property type="evidence" value="ECO:0007669"/>
    <property type="project" value="TreeGrafter"/>
</dbReference>
<evidence type="ECO:0000313" key="3">
    <source>
        <dbReference type="Proteomes" id="UP000307087"/>
    </source>
</evidence>
<dbReference type="Pfam" id="PF01266">
    <property type="entry name" value="DAO"/>
    <property type="match status" value="1"/>
</dbReference>
<dbReference type="InterPro" id="IPR036188">
    <property type="entry name" value="FAD/NAD-bd_sf"/>
</dbReference>
<proteinExistence type="predicted"/>
<dbReference type="RefSeq" id="WP_136562133.1">
    <property type="nucleotide sequence ID" value="NZ_BAABLS010000010.1"/>
</dbReference>
<keyword evidence="3" id="KW-1185">Reference proteome</keyword>